<keyword evidence="5 7" id="KW-1133">Transmembrane helix</keyword>
<dbReference type="GO" id="GO:0016020">
    <property type="term" value="C:membrane"/>
    <property type="evidence" value="ECO:0007669"/>
    <property type="project" value="UniProtKB-SubCell"/>
</dbReference>
<reference evidence="9" key="1">
    <citation type="submission" date="2015-10" db="EMBL/GenBank/DDBJ databases">
        <authorList>
            <person name="Gilbert D.G."/>
        </authorList>
    </citation>
    <scope>NUCLEOTIDE SEQUENCE</scope>
</reference>
<evidence type="ECO:0000256" key="1">
    <source>
        <dbReference type="ARBA" id="ARBA00004141"/>
    </source>
</evidence>
<dbReference type="PANTHER" id="PTHR43066:SF26">
    <property type="entry name" value="RHOMBOID PROTEASE GLPG"/>
    <property type="match status" value="1"/>
</dbReference>
<feature type="transmembrane region" description="Helical" evidence="7">
    <location>
        <begin position="221"/>
        <end position="242"/>
    </location>
</feature>
<dbReference type="InterPro" id="IPR035952">
    <property type="entry name" value="Rhomboid-like_sf"/>
</dbReference>
<evidence type="ECO:0000256" key="5">
    <source>
        <dbReference type="ARBA" id="ARBA00022989"/>
    </source>
</evidence>
<dbReference type="GO" id="GO:0004252">
    <property type="term" value="F:serine-type endopeptidase activity"/>
    <property type="evidence" value="ECO:0007669"/>
    <property type="project" value="InterPro"/>
</dbReference>
<dbReference type="Gene3D" id="1.20.1540.10">
    <property type="entry name" value="Rhomboid-like"/>
    <property type="match status" value="1"/>
</dbReference>
<feature type="transmembrane region" description="Helical" evidence="7">
    <location>
        <begin position="178"/>
        <end position="201"/>
    </location>
</feature>
<organism evidence="9">
    <name type="scientific">hydrothermal vent metagenome</name>
    <dbReference type="NCBI Taxonomy" id="652676"/>
    <lineage>
        <taxon>unclassified sequences</taxon>
        <taxon>metagenomes</taxon>
        <taxon>ecological metagenomes</taxon>
    </lineage>
</organism>
<evidence type="ECO:0000256" key="4">
    <source>
        <dbReference type="ARBA" id="ARBA00022692"/>
    </source>
</evidence>
<evidence type="ECO:0000313" key="9">
    <source>
        <dbReference type="EMBL" id="CUV01608.1"/>
    </source>
</evidence>
<feature type="transmembrane region" description="Helical" evidence="7">
    <location>
        <begin position="95"/>
        <end position="115"/>
    </location>
</feature>
<keyword evidence="3" id="KW-0997">Cell inner membrane</keyword>
<evidence type="ECO:0000256" key="3">
    <source>
        <dbReference type="ARBA" id="ARBA00022519"/>
    </source>
</evidence>
<dbReference type="GO" id="GO:0006508">
    <property type="term" value="P:proteolysis"/>
    <property type="evidence" value="ECO:0007669"/>
    <property type="project" value="UniProtKB-KW"/>
</dbReference>
<comment type="subcellular location">
    <subcellularLocation>
        <location evidence="1">Membrane</location>
        <topology evidence="1">Multi-pass membrane protein</topology>
    </subcellularLocation>
</comment>
<evidence type="ECO:0000259" key="8">
    <source>
        <dbReference type="Pfam" id="PF01694"/>
    </source>
</evidence>
<evidence type="ECO:0000256" key="6">
    <source>
        <dbReference type="ARBA" id="ARBA00023136"/>
    </source>
</evidence>
<protein>
    <submittedName>
        <fullName evidence="9">FIG056164: rhomboid family serine protease</fullName>
    </submittedName>
</protein>
<keyword evidence="2" id="KW-1003">Cell membrane</keyword>
<dbReference type="PANTHER" id="PTHR43066">
    <property type="entry name" value="RHOMBOID-RELATED PROTEIN"/>
    <property type="match status" value="1"/>
</dbReference>
<keyword evidence="4 7" id="KW-0812">Transmembrane</keyword>
<dbReference type="EMBL" id="FAXA01000105">
    <property type="protein sequence ID" value="CUV01608.1"/>
    <property type="molecule type" value="Genomic_DNA"/>
</dbReference>
<feature type="domain" description="Peptidase S54 rhomboid" evidence="8">
    <location>
        <begin position="87"/>
        <end position="235"/>
    </location>
</feature>
<dbReference type="Pfam" id="PF01694">
    <property type="entry name" value="Rhomboid"/>
    <property type="match status" value="1"/>
</dbReference>
<dbReference type="FunFam" id="1.20.1540.10:FF:000027">
    <property type="entry name" value="Rhomboid family intramembrane serine protease"/>
    <property type="match status" value="1"/>
</dbReference>
<feature type="transmembrane region" description="Helical" evidence="7">
    <location>
        <begin position="127"/>
        <end position="145"/>
    </location>
</feature>
<dbReference type="SUPFAM" id="SSF144091">
    <property type="entry name" value="Rhomboid-like"/>
    <property type="match status" value="1"/>
</dbReference>
<keyword evidence="6 7" id="KW-0472">Membrane</keyword>
<dbReference type="AlphaFoldDB" id="A0A160V7H7"/>
<keyword evidence="9" id="KW-0378">Hydrolase</keyword>
<feature type="transmembrane region" description="Helical" evidence="7">
    <location>
        <begin position="151"/>
        <end position="171"/>
    </location>
</feature>
<accession>A0A160V7H7</accession>
<evidence type="ECO:0000256" key="2">
    <source>
        <dbReference type="ARBA" id="ARBA00022475"/>
    </source>
</evidence>
<name>A0A160V7H7_9ZZZZ</name>
<proteinExistence type="predicted"/>
<evidence type="ECO:0000256" key="7">
    <source>
        <dbReference type="SAM" id="Phobius"/>
    </source>
</evidence>
<sequence>MFPFSDASVHHRTFPYVNSALIGISVLVFLYEMALGGLSTLTGGGGLDLDIFFFKWGFIAKELTAGMPFEGLNTVSGPVDIETPVHTVFTVFSSMFIHGGFMHLAGNMMFLWVFGDNLEDRFGHLKYLVFYLVAGVAATLSQWVINTDSQVPLIGASGAISGVLGAYLLIYPNNKVKALIIVFLITVVEMRAMWLLGAWFVWQLIQGSMSIGLSDSVSVAFFAHIGGFVAGMVLAGAYKLAIGESLNPRETKVQPWDRWYQAGRDKDYRLNRGFRGFVG</sequence>
<keyword evidence="9" id="KW-0645">Protease</keyword>
<dbReference type="InterPro" id="IPR022764">
    <property type="entry name" value="Peptidase_S54_rhomboid_dom"/>
</dbReference>
<gene>
    <name evidence="9" type="ORF">MGWOODY_Clf2604</name>
</gene>